<reference evidence="5 6" key="1">
    <citation type="submission" date="2019-02" db="EMBL/GenBank/DDBJ databases">
        <title>Deep-cultivation of Planctomycetes and their phenomic and genomic characterization uncovers novel biology.</title>
        <authorList>
            <person name="Wiegand S."/>
            <person name="Jogler M."/>
            <person name="Boedeker C."/>
            <person name="Pinto D."/>
            <person name="Vollmers J."/>
            <person name="Rivas-Marin E."/>
            <person name="Kohn T."/>
            <person name="Peeters S.H."/>
            <person name="Heuer A."/>
            <person name="Rast P."/>
            <person name="Oberbeckmann S."/>
            <person name="Bunk B."/>
            <person name="Jeske O."/>
            <person name="Meyerdierks A."/>
            <person name="Storesund J.E."/>
            <person name="Kallscheuer N."/>
            <person name="Luecker S."/>
            <person name="Lage O.M."/>
            <person name="Pohl T."/>
            <person name="Merkel B.J."/>
            <person name="Hornburger P."/>
            <person name="Mueller R.-W."/>
            <person name="Bruemmer F."/>
            <person name="Labrenz M."/>
            <person name="Spormann A.M."/>
            <person name="Op Den Camp H."/>
            <person name="Overmann J."/>
            <person name="Amann R."/>
            <person name="Jetten M.S.M."/>
            <person name="Mascher T."/>
            <person name="Medema M.H."/>
            <person name="Devos D.P."/>
            <person name="Kaster A.-K."/>
            <person name="Ovreas L."/>
            <person name="Rohde M."/>
            <person name="Galperin M.Y."/>
            <person name="Jogler C."/>
        </authorList>
    </citation>
    <scope>NUCLEOTIDE SEQUENCE [LARGE SCALE GENOMIC DNA]</scope>
    <source>
        <strain evidence="5 6">KOR34</strain>
    </source>
</reference>
<evidence type="ECO:0000256" key="1">
    <source>
        <dbReference type="ARBA" id="ARBA00023015"/>
    </source>
</evidence>
<keyword evidence="3" id="KW-0804">Transcription</keyword>
<dbReference type="PANTHER" id="PTHR30146:SF153">
    <property type="entry name" value="LACTOSE OPERON REPRESSOR"/>
    <property type="match status" value="1"/>
</dbReference>
<sequence>MPASIEDVAKLAKVSISTVSRVLNRRNVVNAATRERVEKAIRELGYRPNVFARGLMLRKSNIIGLVLPDLHGEFYSEIIRGANEKTRQLGYHLTVSAAIESDDSHDIVAAVANQGLVDGLIAMISETNAGITDALATVDVPLVVLDGDVSGARHDCVVIDQSEGAAAMMNHLIKLRPGRPVIFVGGNETNLDSIDRLKAYRAAMSGAGLAVADEHVFHLDYDYQTAFDLGVEKVAEWSRIGASVFAANDEMAAGVIDAAIDAGLNVPDQLPVVGFDDTRIAQLTRPRLTTVHVPMAIMGASAVELLLQRIEDPKRPSTKMTLQSELVVRESCGAAVKIHQPGLRGIS</sequence>
<dbReference type="RefSeq" id="WP_146564735.1">
    <property type="nucleotide sequence ID" value="NZ_SIHJ01000001.1"/>
</dbReference>
<dbReference type="PROSITE" id="PS50932">
    <property type="entry name" value="HTH_LACI_2"/>
    <property type="match status" value="1"/>
</dbReference>
<protein>
    <submittedName>
        <fullName evidence="5">Catabolite control protein A</fullName>
    </submittedName>
</protein>
<dbReference type="AlphaFoldDB" id="A0A5C5VFL8"/>
<dbReference type="InterPro" id="IPR046335">
    <property type="entry name" value="LacI/GalR-like_sensor"/>
</dbReference>
<dbReference type="EMBL" id="SIHJ01000001">
    <property type="protein sequence ID" value="TWT37396.1"/>
    <property type="molecule type" value="Genomic_DNA"/>
</dbReference>
<dbReference type="SUPFAM" id="SSF53822">
    <property type="entry name" value="Periplasmic binding protein-like I"/>
    <property type="match status" value="1"/>
</dbReference>
<dbReference type="InterPro" id="IPR028082">
    <property type="entry name" value="Peripla_BP_I"/>
</dbReference>
<proteinExistence type="predicted"/>
<dbReference type="CDD" id="cd06267">
    <property type="entry name" value="PBP1_LacI_sugar_binding-like"/>
    <property type="match status" value="1"/>
</dbReference>
<organism evidence="5 6">
    <name type="scientific">Posidoniimonas corsicana</name>
    <dbReference type="NCBI Taxonomy" id="1938618"/>
    <lineage>
        <taxon>Bacteria</taxon>
        <taxon>Pseudomonadati</taxon>
        <taxon>Planctomycetota</taxon>
        <taxon>Planctomycetia</taxon>
        <taxon>Pirellulales</taxon>
        <taxon>Lacipirellulaceae</taxon>
        <taxon>Posidoniimonas</taxon>
    </lineage>
</organism>
<keyword evidence="6" id="KW-1185">Reference proteome</keyword>
<dbReference type="InterPro" id="IPR010982">
    <property type="entry name" value="Lambda_DNA-bd_dom_sf"/>
</dbReference>
<dbReference type="InterPro" id="IPR000843">
    <property type="entry name" value="HTH_LacI"/>
</dbReference>
<gene>
    <name evidence="5" type="primary">ccpA_2</name>
    <name evidence="5" type="ORF">KOR34_23460</name>
</gene>
<evidence type="ECO:0000259" key="4">
    <source>
        <dbReference type="PROSITE" id="PS50932"/>
    </source>
</evidence>
<feature type="domain" description="HTH lacI-type" evidence="4">
    <location>
        <begin position="3"/>
        <end position="57"/>
    </location>
</feature>
<dbReference type="PRINTS" id="PR00036">
    <property type="entry name" value="HTHLACI"/>
</dbReference>
<keyword evidence="2" id="KW-0238">DNA-binding</keyword>
<evidence type="ECO:0000313" key="5">
    <source>
        <dbReference type="EMBL" id="TWT37396.1"/>
    </source>
</evidence>
<dbReference type="GO" id="GO:0000976">
    <property type="term" value="F:transcription cis-regulatory region binding"/>
    <property type="evidence" value="ECO:0007669"/>
    <property type="project" value="TreeGrafter"/>
</dbReference>
<dbReference type="OrthoDB" id="269117at2"/>
<name>A0A5C5VFL8_9BACT</name>
<evidence type="ECO:0000313" key="6">
    <source>
        <dbReference type="Proteomes" id="UP000316714"/>
    </source>
</evidence>
<dbReference type="PROSITE" id="PS00356">
    <property type="entry name" value="HTH_LACI_1"/>
    <property type="match status" value="1"/>
</dbReference>
<dbReference type="CDD" id="cd01392">
    <property type="entry name" value="HTH_LacI"/>
    <property type="match status" value="1"/>
</dbReference>
<keyword evidence="1" id="KW-0805">Transcription regulation</keyword>
<evidence type="ECO:0000256" key="2">
    <source>
        <dbReference type="ARBA" id="ARBA00023125"/>
    </source>
</evidence>
<dbReference type="Pfam" id="PF13377">
    <property type="entry name" value="Peripla_BP_3"/>
    <property type="match status" value="1"/>
</dbReference>
<accession>A0A5C5VFL8</accession>
<dbReference type="GO" id="GO:0003700">
    <property type="term" value="F:DNA-binding transcription factor activity"/>
    <property type="evidence" value="ECO:0007669"/>
    <property type="project" value="TreeGrafter"/>
</dbReference>
<dbReference type="Gene3D" id="3.40.50.2300">
    <property type="match status" value="2"/>
</dbReference>
<dbReference type="Pfam" id="PF00356">
    <property type="entry name" value="LacI"/>
    <property type="match status" value="1"/>
</dbReference>
<dbReference type="SUPFAM" id="SSF47413">
    <property type="entry name" value="lambda repressor-like DNA-binding domains"/>
    <property type="match status" value="1"/>
</dbReference>
<dbReference type="Gene3D" id="1.10.260.40">
    <property type="entry name" value="lambda repressor-like DNA-binding domains"/>
    <property type="match status" value="1"/>
</dbReference>
<dbReference type="PANTHER" id="PTHR30146">
    <property type="entry name" value="LACI-RELATED TRANSCRIPTIONAL REPRESSOR"/>
    <property type="match status" value="1"/>
</dbReference>
<evidence type="ECO:0000256" key="3">
    <source>
        <dbReference type="ARBA" id="ARBA00023163"/>
    </source>
</evidence>
<comment type="caution">
    <text evidence="5">The sequence shown here is derived from an EMBL/GenBank/DDBJ whole genome shotgun (WGS) entry which is preliminary data.</text>
</comment>
<dbReference type="Proteomes" id="UP000316714">
    <property type="component" value="Unassembled WGS sequence"/>
</dbReference>
<dbReference type="SMART" id="SM00354">
    <property type="entry name" value="HTH_LACI"/>
    <property type="match status" value="1"/>
</dbReference>